<keyword evidence="3" id="KW-0175">Coiled coil</keyword>
<evidence type="ECO:0008006" key="7">
    <source>
        <dbReference type="Google" id="ProtNLM"/>
    </source>
</evidence>
<dbReference type="SUPFAM" id="SSF52058">
    <property type="entry name" value="L domain-like"/>
    <property type="match status" value="1"/>
</dbReference>
<dbReference type="Gene3D" id="3.80.10.10">
    <property type="entry name" value="Ribonuclease Inhibitor"/>
    <property type="match status" value="1"/>
</dbReference>
<dbReference type="GeneID" id="94843559"/>
<dbReference type="EMBL" id="MLAK01000962">
    <property type="protein sequence ID" value="OHT00274.1"/>
    <property type="molecule type" value="Genomic_DNA"/>
</dbReference>
<comment type="caution">
    <text evidence="5">The sequence shown here is derived from an EMBL/GenBank/DDBJ whole genome shotgun (WGS) entry which is preliminary data.</text>
</comment>
<feature type="region of interest" description="Disordered" evidence="4">
    <location>
        <begin position="629"/>
        <end position="677"/>
    </location>
</feature>
<dbReference type="AlphaFoldDB" id="A0A1J4JNI7"/>
<accession>A0A1J4JNI7</accession>
<gene>
    <name evidence="5" type="ORF">TRFO_33056</name>
</gene>
<dbReference type="RefSeq" id="XP_068353410.1">
    <property type="nucleotide sequence ID" value="XM_068508855.1"/>
</dbReference>
<proteinExistence type="predicted"/>
<evidence type="ECO:0000256" key="4">
    <source>
        <dbReference type="SAM" id="MobiDB-lite"/>
    </source>
</evidence>
<dbReference type="PROSITE" id="PS51450">
    <property type="entry name" value="LRR"/>
    <property type="match status" value="1"/>
</dbReference>
<evidence type="ECO:0000313" key="5">
    <source>
        <dbReference type="EMBL" id="OHT00274.1"/>
    </source>
</evidence>
<organism evidence="5 6">
    <name type="scientific">Tritrichomonas foetus</name>
    <dbReference type="NCBI Taxonomy" id="1144522"/>
    <lineage>
        <taxon>Eukaryota</taxon>
        <taxon>Metamonada</taxon>
        <taxon>Parabasalia</taxon>
        <taxon>Tritrichomonadida</taxon>
        <taxon>Tritrichomonadidae</taxon>
        <taxon>Tritrichomonas</taxon>
    </lineage>
</organism>
<sequence length="677" mass="78438">MLKSNSRPRYTLNSSIQSGQSKVEGKVIRCANKGITEIGKFDQSSSIEKLFISTNLITSLKGIEDFTVLKILSISYNEIQSISEIKYLKGLRYLETINMEGNPITQLPYYQQHVFAAVPTLKIFDGKNVPEKLKNNADQIVKYDIERLKLLCANEMKIQELEDISKFSGQKNQNWIQLVQQSLKTRDFDSYNFSVDEQNEKFDRMREVALELKTKESGTSLSKWNQIYDQIESVQNQVLTELENNLTSLMKQYNHSISVDQKNTTSTNSNRKKTPVSRPSENQIKSTPRSVIKNQTKAVTDKNKTATPRENVIKQMTPPTHDHNVIQPLPEEATRSLFDSEYISKMNDTSSSSDSIMENMTENGMTLSPSPQSAIPQQYSESKQFDIEYILSFYYSKRVLSQTFQKWKSLFIKIHNLNRLCTLYTKQKEFDIRQQTYQKWCRSLRNRRNQRRSNLHISSTIGKHIPYKPVNLPHEANIELLEKAQSMAEEISKLQADYEKAERKSNDIHRALEESVKNEEKMKTIVRKLTKENNALTERLAKSQTKYEEDVVQFILESRFKYDQQEQKLAEIKKINQQKELELSALKKYIAESKVRHNSEINELKQKLTSAFDVASGFRLEISRLKNESLKDSSTTPVRNISRPSSNESSPDTDDTVRSHHRPRRSEVGVTLKNYDL</sequence>
<evidence type="ECO:0000256" key="2">
    <source>
        <dbReference type="ARBA" id="ARBA00022737"/>
    </source>
</evidence>
<feature type="coiled-coil region" evidence="3">
    <location>
        <begin position="477"/>
        <end position="582"/>
    </location>
</feature>
<dbReference type="InterPro" id="IPR032675">
    <property type="entry name" value="LRR_dom_sf"/>
</dbReference>
<feature type="compositionally biased region" description="Polar residues" evidence="4">
    <location>
        <begin position="632"/>
        <end position="650"/>
    </location>
</feature>
<evidence type="ECO:0000313" key="6">
    <source>
        <dbReference type="Proteomes" id="UP000179807"/>
    </source>
</evidence>
<dbReference type="PANTHER" id="PTHR15454:SF56">
    <property type="entry name" value="PROTEIN PHOSPHATASE 1 REGULATORY SUBUNIT 7-RELATED"/>
    <property type="match status" value="1"/>
</dbReference>
<evidence type="ECO:0000256" key="1">
    <source>
        <dbReference type="ARBA" id="ARBA00022614"/>
    </source>
</evidence>
<dbReference type="VEuPathDB" id="TrichDB:TRFO_33056"/>
<keyword evidence="2" id="KW-0677">Repeat</keyword>
<feature type="compositionally biased region" description="Polar residues" evidence="4">
    <location>
        <begin position="277"/>
        <end position="289"/>
    </location>
</feature>
<protein>
    <recommendedName>
        <fullName evidence="7">Leucine Rich Repeat family protein</fullName>
    </recommendedName>
</protein>
<dbReference type="OrthoDB" id="7451790at2759"/>
<keyword evidence="6" id="KW-1185">Reference proteome</keyword>
<feature type="region of interest" description="Disordered" evidence="4">
    <location>
        <begin position="257"/>
        <end position="289"/>
    </location>
</feature>
<dbReference type="Proteomes" id="UP000179807">
    <property type="component" value="Unassembled WGS sequence"/>
</dbReference>
<reference evidence="5" key="1">
    <citation type="submission" date="2016-10" db="EMBL/GenBank/DDBJ databases">
        <authorList>
            <person name="Benchimol M."/>
            <person name="Almeida L.G."/>
            <person name="Vasconcelos A.T."/>
            <person name="Perreira-Neves A."/>
            <person name="Rosa I.A."/>
            <person name="Tasca T."/>
            <person name="Bogo M.R."/>
            <person name="de Souza W."/>
        </authorList>
    </citation>
    <scope>NUCLEOTIDE SEQUENCE [LARGE SCALE GENOMIC DNA]</scope>
    <source>
        <strain evidence="5">K</strain>
    </source>
</reference>
<name>A0A1J4JNI7_9EUKA</name>
<dbReference type="PANTHER" id="PTHR15454">
    <property type="entry name" value="NISCHARIN RELATED"/>
    <property type="match status" value="1"/>
</dbReference>
<keyword evidence="1" id="KW-0433">Leucine-rich repeat</keyword>
<dbReference type="InterPro" id="IPR001611">
    <property type="entry name" value="Leu-rich_rpt"/>
</dbReference>
<dbReference type="GO" id="GO:0005737">
    <property type="term" value="C:cytoplasm"/>
    <property type="evidence" value="ECO:0007669"/>
    <property type="project" value="TreeGrafter"/>
</dbReference>
<evidence type="ECO:0000256" key="3">
    <source>
        <dbReference type="SAM" id="Coils"/>
    </source>
</evidence>